<feature type="transmembrane region" description="Helical" evidence="1">
    <location>
        <begin position="20"/>
        <end position="36"/>
    </location>
</feature>
<protein>
    <submittedName>
        <fullName evidence="2">Uncharacterized protein</fullName>
    </submittedName>
</protein>
<dbReference type="Proteomes" id="UP000314294">
    <property type="component" value="Unassembled WGS sequence"/>
</dbReference>
<keyword evidence="3" id="KW-1185">Reference proteome</keyword>
<evidence type="ECO:0000313" key="2">
    <source>
        <dbReference type="EMBL" id="TNN38447.1"/>
    </source>
</evidence>
<keyword evidence="1" id="KW-1133">Transmembrane helix</keyword>
<dbReference type="AlphaFoldDB" id="A0A4Z2FBB4"/>
<name>A0A4Z2FBB4_9TELE</name>
<dbReference type="EMBL" id="SRLO01001371">
    <property type="protein sequence ID" value="TNN38447.1"/>
    <property type="molecule type" value="Genomic_DNA"/>
</dbReference>
<reference evidence="2 3" key="1">
    <citation type="submission" date="2019-03" db="EMBL/GenBank/DDBJ databases">
        <title>First draft genome of Liparis tanakae, snailfish: a comprehensive survey of snailfish specific genes.</title>
        <authorList>
            <person name="Kim W."/>
            <person name="Song I."/>
            <person name="Jeong J.-H."/>
            <person name="Kim D."/>
            <person name="Kim S."/>
            <person name="Ryu S."/>
            <person name="Song J.Y."/>
            <person name="Lee S.K."/>
        </authorList>
    </citation>
    <scope>NUCLEOTIDE SEQUENCE [LARGE SCALE GENOMIC DNA]</scope>
    <source>
        <tissue evidence="2">Muscle</tissue>
    </source>
</reference>
<keyword evidence="1" id="KW-0812">Transmembrane</keyword>
<proteinExistence type="predicted"/>
<keyword evidence="1" id="KW-0472">Membrane</keyword>
<gene>
    <name evidence="2" type="ORF">EYF80_051392</name>
</gene>
<accession>A0A4Z2FBB4</accession>
<evidence type="ECO:0000313" key="3">
    <source>
        <dbReference type="Proteomes" id="UP000314294"/>
    </source>
</evidence>
<organism evidence="2 3">
    <name type="scientific">Liparis tanakae</name>
    <name type="common">Tanaka's snailfish</name>
    <dbReference type="NCBI Taxonomy" id="230148"/>
    <lineage>
        <taxon>Eukaryota</taxon>
        <taxon>Metazoa</taxon>
        <taxon>Chordata</taxon>
        <taxon>Craniata</taxon>
        <taxon>Vertebrata</taxon>
        <taxon>Euteleostomi</taxon>
        <taxon>Actinopterygii</taxon>
        <taxon>Neopterygii</taxon>
        <taxon>Teleostei</taxon>
        <taxon>Neoteleostei</taxon>
        <taxon>Acanthomorphata</taxon>
        <taxon>Eupercaria</taxon>
        <taxon>Perciformes</taxon>
        <taxon>Cottioidei</taxon>
        <taxon>Cottales</taxon>
        <taxon>Liparidae</taxon>
        <taxon>Liparis</taxon>
    </lineage>
</organism>
<comment type="caution">
    <text evidence="2">The sequence shown here is derived from an EMBL/GenBank/DDBJ whole genome shotgun (WGS) entry which is preliminary data.</text>
</comment>
<sequence length="214" mass="22204">MYELKLFTKKYPLGPFGDGIVVHPGVVGVLVAFWVSRCPHEPPRIASHLLKVVVRGAGGRRGGAAFRLVVDVLRLPAHRPGAGAQEDVPDLHLVDAVVERVGYGLGPDGPAGVQDVGHDGAGDGVEGKGVLWLRGGGPGVRLVRVVAGAGVLGGPGVFEGPGGLLVGQRAAGNGLHLVLTGDAASLQSQTFDSCQHFVSERLQMRLRTEEQSVV</sequence>
<evidence type="ECO:0000256" key="1">
    <source>
        <dbReference type="SAM" id="Phobius"/>
    </source>
</evidence>